<accession>A0A6S8BZ10</accession>
<evidence type="ECO:0000313" key="5">
    <source>
        <dbReference type="EMBL" id="CAE0437170.1"/>
    </source>
</evidence>
<name>A0A6S8BZ10_9STRA</name>
<keyword evidence="2" id="KW-0294">Fucose metabolism</keyword>
<proteinExistence type="predicted"/>
<dbReference type="PANTHER" id="PTHR31469:SF8">
    <property type="entry name" value="OS07G0641000 PROTEIN"/>
    <property type="match status" value="1"/>
</dbReference>
<dbReference type="InterPro" id="IPR019378">
    <property type="entry name" value="GDP-Fuc_O-FucTrfase"/>
</dbReference>
<dbReference type="PANTHER" id="PTHR31469">
    <property type="entry name" value="OS07G0633600 PROTEIN"/>
    <property type="match status" value="1"/>
</dbReference>
<organism evidence="5">
    <name type="scientific">Aplanochytrium stocchinoi</name>
    <dbReference type="NCBI Taxonomy" id="215587"/>
    <lineage>
        <taxon>Eukaryota</taxon>
        <taxon>Sar</taxon>
        <taxon>Stramenopiles</taxon>
        <taxon>Bigyra</taxon>
        <taxon>Labyrinthulomycetes</taxon>
        <taxon>Thraustochytrida</taxon>
        <taxon>Thraustochytriidae</taxon>
        <taxon>Aplanochytrium</taxon>
    </lineage>
</organism>
<dbReference type="EMBL" id="HBIN01009941">
    <property type="protein sequence ID" value="CAE0437169.1"/>
    <property type="molecule type" value="Transcribed_RNA"/>
</dbReference>
<dbReference type="CDD" id="cd11296">
    <property type="entry name" value="O-FucT_like"/>
    <property type="match status" value="1"/>
</dbReference>
<gene>
    <name evidence="4" type="ORF">ASTO00021_LOCUS7410</name>
    <name evidence="5" type="ORF">ASTO00021_LOCUS7411</name>
</gene>
<keyword evidence="1" id="KW-0808">Transferase</keyword>
<dbReference type="EMBL" id="HBIN01009942">
    <property type="protein sequence ID" value="CAE0437170.1"/>
    <property type="molecule type" value="Transcribed_RNA"/>
</dbReference>
<dbReference type="GO" id="GO:0016740">
    <property type="term" value="F:transferase activity"/>
    <property type="evidence" value="ECO:0007669"/>
    <property type="project" value="UniProtKB-KW"/>
</dbReference>
<sequence length="257" mass="29664">MTIFLEKVKLTNIYYYNSSMISKEPAKIHEETLILHFPMHVREGLRYLGGIPGLLRPFPFDHPVSVYSRKFIRYHLVYADFIWKAASRVIDVLGGPNAFVAAHVRRNDLQYKNVFIGAEGSIENMQELLQPKETMYLATDETAPGFFEPFKKRGFKVFTLQDIKKSNKHLWEDLGDIKPKYEGMIEQAVCSAARLFFGTPSSTFSSYTFRLRGYIHGLGPQSSCLYHTKKYTKEKFENTEPGSCTTSFKDDVLMWKP</sequence>
<dbReference type="Gene3D" id="3.40.50.11350">
    <property type="match status" value="1"/>
</dbReference>
<evidence type="ECO:0000256" key="1">
    <source>
        <dbReference type="ARBA" id="ARBA00022679"/>
    </source>
</evidence>
<dbReference type="GO" id="GO:0006004">
    <property type="term" value="P:fucose metabolic process"/>
    <property type="evidence" value="ECO:0007669"/>
    <property type="project" value="UniProtKB-KW"/>
</dbReference>
<evidence type="ECO:0000256" key="2">
    <source>
        <dbReference type="ARBA" id="ARBA00023253"/>
    </source>
</evidence>
<dbReference type="AlphaFoldDB" id="A0A6S8BZ10"/>
<keyword evidence="3" id="KW-0119">Carbohydrate metabolism</keyword>
<protein>
    <submittedName>
        <fullName evidence="5">Uncharacterized protein</fullName>
    </submittedName>
</protein>
<evidence type="ECO:0000256" key="3">
    <source>
        <dbReference type="ARBA" id="ARBA00023277"/>
    </source>
</evidence>
<evidence type="ECO:0000313" key="4">
    <source>
        <dbReference type="EMBL" id="CAE0437169.1"/>
    </source>
</evidence>
<reference evidence="5" key="1">
    <citation type="submission" date="2021-01" db="EMBL/GenBank/DDBJ databases">
        <authorList>
            <person name="Corre E."/>
            <person name="Pelletier E."/>
            <person name="Niang G."/>
            <person name="Scheremetjew M."/>
            <person name="Finn R."/>
            <person name="Kale V."/>
            <person name="Holt S."/>
            <person name="Cochrane G."/>
            <person name="Meng A."/>
            <person name="Brown T."/>
            <person name="Cohen L."/>
        </authorList>
    </citation>
    <scope>NUCLEOTIDE SEQUENCE</scope>
    <source>
        <strain evidence="5">GSBS06</strain>
    </source>
</reference>
<dbReference type="Pfam" id="PF10250">
    <property type="entry name" value="O-FucT"/>
    <property type="match status" value="1"/>
</dbReference>